<accession>A0A0R3WGE8</accession>
<dbReference type="AlphaFoldDB" id="A0A0R3WGE8"/>
<dbReference type="EMBL" id="UYRS01019777">
    <property type="protein sequence ID" value="VDK46798.1"/>
    <property type="molecule type" value="Genomic_DNA"/>
</dbReference>
<dbReference type="WBParaSite" id="TASK_0000994101-mRNA-1">
    <property type="protein sequence ID" value="TASK_0000994101-mRNA-1"/>
    <property type="gene ID" value="TASK_0000994101"/>
</dbReference>
<evidence type="ECO:0000313" key="1">
    <source>
        <dbReference type="EMBL" id="VDK46798.1"/>
    </source>
</evidence>
<dbReference type="Proteomes" id="UP000282613">
    <property type="component" value="Unassembled WGS sequence"/>
</dbReference>
<name>A0A0R3WGE8_TAEAS</name>
<proteinExistence type="predicted"/>
<sequence>MLCVVRLDCTFLHTKLCEQLSLRELYLSPKHRVERQRLWATSIFAHEAASQLHCLLIAVAPTCILPVPTLLLPLSRLLPLLFIVTSTPRTA</sequence>
<keyword evidence="2" id="KW-1185">Reference proteome</keyword>
<reference evidence="1 2" key="2">
    <citation type="submission" date="2018-11" db="EMBL/GenBank/DDBJ databases">
        <authorList>
            <consortium name="Pathogen Informatics"/>
        </authorList>
    </citation>
    <scope>NUCLEOTIDE SEQUENCE [LARGE SCALE GENOMIC DNA]</scope>
</reference>
<reference evidence="3" key="1">
    <citation type="submission" date="2017-02" db="UniProtKB">
        <authorList>
            <consortium name="WormBaseParasite"/>
        </authorList>
    </citation>
    <scope>IDENTIFICATION</scope>
</reference>
<evidence type="ECO:0000313" key="3">
    <source>
        <dbReference type="WBParaSite" id="TASK_0000994101-mRNA-1"/>
    </source>
</evidence>
<gene>
    <name evidence="1" type="ORF">TASK_LOCUS9942</name>
</gene>
<evidence type="ECO:0000313" key="2">
    <source>
        <dbReference type="Proteomes" id="UP000282613"/>
    </source>
</evidence>
<protein>
    <submittedName>
        <fullName evidence="1 3">Uncharacterized protein</fullName>
    </submittedName>
</protein>
<organism evidence="3">
    <name type="scientific">Taenia asiatica</name>
    <name type="common">Asian tapeworm</name>
    <dbReference type="NCBI Taxonomy" id="60517"/>
    <lineage>
        <taxon>Eukaryota</taxon>
        <taxon>Metazoa</taxon>
        <taxon>Spiralia</taxon>
        <taxon>Lophotrochozoa</taxon>
        <taxon>Platyhelminthes</taxon>
        <taxon>Cestoda</taxon>
        <taxon>Eucestoda</taxon>
        <taxon>Cyclophyllidea</taxon>
        <taxon>Taeniidae</taxon>
        <taxon>Taenia</taxon>
    </lineage>
</organism>